<name>A0CBF6_PARTE</name>
<protein>
    <submittedName>
        <fullName evidence="1">Uncharacterized protein</fullName>
    </submittedName>
</protein>
<dbReference type="SUPFAM" id="SSF48403">
    <property type="entry name" value="Ankyrin repeat"/>
    <property type="match status" value="1"/>
</dbReference>
<reference evidence="1 2" key="1">
    <citation type="journal article" date="2006" name="Nature">
        <title>Global trends of whole-genome duplications revealed by the ciliate Paramecium tetraurelia.</title>
        <authorList>
            <consortium name="Genoscope"/>
            <person name="Aury J.-M."/>
            <person name="Jaillon O."/>
            <person name="Duret L."/>
            <person name="Noel B."/>
            <person name="Jubin C."/>
            <person name="Porcel B.M."/>
            <person name="Segurens B."/>
            <person name="Daubin V."/>
            <person name="Anthouard V."/>
            <person name="Aiach N."/>
            <person name="Arnaiz O."/>
            <person name="Billaut A."/>
            <person name="Beisson J."/>
            <person name="Blanc I."/>
            <person name="Bouhouche K."/>
            <person name="Camara F."/>
            <person name="Duharcourt S."/>
            <person name="Guigo R."/>
            <person name="Gogendeau D."/>
            <person name="Katinka M."/>
            <person name="Keller A.-M."/>
            <person name="Kissmehl R."/>
            <person name="Klotz C."/>
            <person name="Koll F."/>
            <person name="Le Moue A."/>
            <person name="Lepere C."/>
            <person name="Malinsky S."/>
            <person name="Nowacki M."/>
            <person name="Nowak J.K."/>
            <person name="Plattner H."/>
            <person name="Poulain J."/>
            <person name="Ruiz F."/>
            <person name="Serrano V."/>
            <person name="Zagulski M."/>
            <person name="Dessen P."/>
            <person name="Betermier M."/>
            <person name="Weissenbach J."/>
            <person name="Scarpelli C."/>
            <person name="Schachter V."/>
            <person name="Sperling L."/>
            <person name="Meyer E."/>
            <person name="Cohen J."/>
            <person name="Wincker P."/>
        </authorList>
    </citation>
    <scope>NUCLEOTIDE SEQUENCE [LARGE SCALE GENOMIC DNA]</scope>
    <source>
        <strain evidence="1 2">Stock d4-2</strain>
    </source>
</reference>
<gene>
    <name evidence="1" type="ORF">GSPATT00036906001</name>
</gene>
<dbReference type="EMBL" id="CT868057">
    <property type="protein sequence ID" value="CAK68123.1"/>
    <property type="molecule type" value="Genomic_DNA"/>
</dbReference>
<evidence type="ECO:0000313" key="2">
    <source>
        <dbReference type="Proteomes" id="UP000000600"/>
    </source>
</evidence>
<dbReference type="KEGG" id="ptm:GSPATT00036906001"/>
<dbReference type="Proteomes" id="UP000000600">
    <property type="component" value="Unassembled WGS sequence"/>
</dbReference>
<evidence type="ECO:0000313" key="1">
    <source>
        <dbReference type="EMBL" id="CAK68123.1"/>
    </source>
</evidence>
<organism evidence="1 2">
    <name type="scientific">Paramecium tetraurelia</name>
    <dbReference type="NCBI Taxonomy" id="5888"/>
    <lineage>
        <taxon>Eukaryota</taxon>
        <taxon>Sar</taxon>
        <taxon>Alveolata</taxon>
        <taxon>Ciliophora</taxon>
        <taxon>Intramacronucleata</taxon>
        <taxon>Oligohymenophorea</taxon>
        <taxon>Peniculida</taxon>
        <taxon>Parameciidae</taxon>
        <taxon>Paramecium</taxon>
    </lineage>
</organism>
<dbReference type="HOGENOM" id="CLU_1339770_0_0_1"/>
<dbReference type="Gene3D" id="1.25.40.20">
    <property type="entry name" value="Ankyrin repeat-containing domain"/>
    <property type="match status" value="1"/>
</dbReference>
<dbReference type="RefSeq" id="XP_001435520.1">
    <property type="nucleotide sequence ID" value="XM_001435483.1"/>
</dbReference>
<dbReference type="InParanoid" id="A0CBF6"/>
<dbReference type="AlphaFoldDB" id="A0CBF6"/>
<dbReference type="GeneID" id="5021305"/>
<sequence>MQVPEYLNSSVISNAGSQIQTKSKHVFFQCILKLTTTLSLKSIIMNELKFLYQLPFPQIQEYDLQPGEQIKKPSTNQIQKILNLQRLIKLNEKIVFTFRIVSEPSLLHLFDSNGCTLLHSAALNERNGTFKILLIKRIDYKKTYNEGRTILDIAIKQKNQILIDYIYQIKRKGLKELHSNNQIILNRISQNLKIIYLQVEPLEST</sequence>
<dbReference type="OrthoDB" id="194358at2759"/>
<keyword evidence="2" id="KW-1185">Reference proteome</keyword>
<proteinExistence type="predicted"/>
<accession>A0CBF6</accession>
<dbReference type="InterPro" id="IPR036770">
    <property type="entry name" value="Ankyrin_rpt-contain_sf"/>
</dbReference>